<accession>A0A645EY77</accession>
<evidence type="ECO:0000313" key="1">
    <source>
        <dbReference type="EMBL" id="MPN06376.1"/>
    </source>
</evidence>
<comment type="caution">
    <text evidence="1">The sequence shown here is derived from an EMBL/GenBank/DDBJ whole genome shotgun (WGS) entry which is preliminary data.</text>
</comment>
<protein>
    <submittedName>
        <fullName evidence="1">Uncharacterized protein</fullName>
    </submittedName>
</protein>
<reference evidence="1" key="1">
    <citation type="submission" date="2019-08" db="EMBL/GenBank/DDBJ databases">
        <authorList>
            <person name="Kucharzyk K."/>
            <person name="Murdoch R.W."/>
            <person name="Higgins S."/>
            <person name="Loffler F."/>
        </authorList>
    </citation>
    <scope>NUCLEOTIDE SEQUENCE</scope>
</reference>
<sequence>MAVEGCRGQRDDPRRVDLALQARGDDDAVHPRHVEVHQDDIRVMGVHGTDHVTAVRHLGDHHEARIGPEDHPDSVTRHRVIVDQHHPDRPGAPCFCLCHANDPRRHL</sequence>
<dbReference type="AlphaFoldDB" id="A0A645EY77"/>
<gene>
    <name evidence="1" type="ORF">SDC9_153632</name>
</gene>
<proteinExistence type="predicted"/>
<dbReference type="EMBL" id="VSSQ01052281">
    <property type="protein sequence ID" value="MPN06376.1"/>
    <property type="molecule type" value="Genomic_DNA"/>
</dbReference>
<organism evidence="1">
    <name type="scientific">bioreactor metagenome</name>
    <dbReference type="NCBI Taxonomy" id="1076179"/>
    <lineage>
        <taxon>unclassified sequences</taxon>
        <taxon>metagenomes</taxon>
        <taxon>ecological metagenomes</taxon>
    </lineage>
</organism>
<name>A0A645EY77_9ZZZZ</name>